<sequence>MSPSYTCSLRVFVPLFAMEGRKARFWSSYVRRQQSAHPDPLREEHDAMLQAVIREGINFGVIDLPERALTATWRGDTVVCPLDSRGRALQAIVDSEWKLPFPLNGYVVDRESRRRAARLQLEPSVIREAADTHILSASWQVPFWWALLFDEEERHGPARTSAVFRAPISEALVRARQARDLITGAFGVGEFLGELEFVIGWLEQFDLDSMVELDFGALTDLGVRPDARLSSVDIARRALEYLEADEFDDALAAYHEFMSVWEEAARLESFN</sequence>
<keyword evidence="3" id="KW-1185">Reference proteome</keyword>
<evidence type="ECO:0000313" key="2">
    <source>
        <dbReference type="EMBL" id="QHC00006.1"/>
    </source>
</evidence>
<proteinExistence type="predicted"/>
<dbReference type="KEGG" id="eke:EK0264_06755"/>
<dbReference type="EMBL" id="CP047156">
    <property type="protein sequence ID" value="QHC00006.1"/>
    <property type="molecule type" value="Genomic_DNA"/>
</dbReference>
<reference evidence="2 3" key="1">
    <citation type="journal article" date="2018" name="Int. J. Syst. Evol. Microbiol.">
        <title>Epidermidibacterium keratini gen. nov., sp. nov., a member of the family Sporichthyaceae, isolated from keratin epidermis.</title>
        <authorList>
            <person name="Lee D.G."/>
            <person name="Trujillo M.E."/>
            <person name="Kang S."/>
            <person name="Nam J.J."/>
            <person name="Kim Y.J."/>
        </authorList>
    </citation>
    <scope>NUCLEOTIDE SEQUENCE [LARGE SCALE GENOMIC DNA]</scope>
    <source>
        <strain evidence="2 3">EPI-7</strain>
    </source>
</reference>
<dbReference type="InParanoid" id="A0A7L4YLD4"/>
<dbReference type="Proteomes" id="UP000463857">
    <property type="component" value="Chromosome"/>
</dbReference>
<protein>
    <recommendedName>
        <fullName evidence="1">DUF8083 domain-containing protein</fullName>
    </recommendedName>
</protein>
<evidence type="ECO:0000259" key="1">
    <source>
        <dbReference type="Pfam" id="PF26312"/>
    </source>
</evidence>
<dbReference type="RefSeq" id="WP_159544060.1">
    <property type="nucleotide sequence ID" value="NZ_CP047156.1"/>
</dbReference>
<name>A0A7L4YLD4_9ACTN</name>
<dbReference type="InterPro" id="IPR058396">
    <property type="entry name" value="DUF8083"/>
</dbReference>
<accession>A0A7L4YLD4</accession>
<evidence type="ECO:0000313" key="3">
    <source>
        <dbReference type="Proteomes" id="UP000463857"/>
    </source>
</evidence>
<dbReference type="Pfam" id="PF26312">
    <property type="entry name" value="DUF8083"/>
    <property type="match status" value="1"/>
</dbReference>
<gene>
    <name evidence="2" type="ORF">EK0264_06755</name>
</gene>
<organism evidence="2 3">
    <name type="scientific">Epidermidibacterium keratini</name>
    <dbReference type="NCBI Taxonomy" id="1891644"/>
    <lineage>
        <taxon>Bacteria</taxon>
        <taxon>Bacillati</taxon>
        <taxon>Actinomycetota</taxon>
        <taxon>Actinomycetes</taxon>
        <taxon>Sporichthyales</taxon>
        <taxon>Sporichthyaceae</taxon>
        <taxon>Epidermidibacterium</taxon>
    </lineage>
</organism>
<feature type="domain" description="DUF8083" evidence="1">
    <location>
        <begin position="5"/>
        <end position="268"/>
    </location>
</feature>
<dbReference type="OrthoDB" id="4961314at2"/>
<dbReference type="AlphaFoldDB" id="A0A7L4YLD4"/>